<dbReference type="KEGG" id="mprt:ET475_05855"/>
<feature type="region of interest" description="Disordered" evidence="8">
    <location>
        <begin position="260"/>
        <end position="282"/>
    </location>
</feature>
<dbReference type="Pfam" id="PF13450">
    <property type="entry name" value="NAD_binding_8"/>
    <property type="match status" value="1"/>
</dbReference>
<evidence type="ECO:0000256" key="6">
    <source>
        <dbReference type="ARBA" id="ARBA00023002"/>
    </source>
</evidence>
<comment type="similarity">
    <text evidence="2">Belongs to the FAD-binding monooxygenase family.</text>
</comment>
<evidence type="ECO:0000256" key="3">
    <source>
        <dbReference type="ARBA" id="ARBA00022630"/>
    </source>
</evidence>
<keyword evidence="3" id="KW-0285">Flavoprotein</keyword>
<keyword evidence="6" id="KW-0560">Oxidoreductase</keyword>
<dbReference type="EMBL" id="CP035494">
    <property type="protein sequence ID" value="QAY59555.1"/>
    <property type="molecule type" value="Genomic_DNA"/>
</dbReference>
<keyword evidence="7" id="KW-0503">Monooxygenase</keyword>
<dbReference type="Proteomes" id="UP000293995">
    <property type="component" value="Chromosome"/>
</dbReference>
<keyword evidence="4" id="KW-0274">FAD</keyword>
<dbReference type="SUPFAM" id="SSF51905">
    <property type="entry name" value="FAD/NAD(P)-binding domain"/>
    <property type="match status" value="2"/>
</dbReference>
<dbReference type="InterPro" id="IPR050775">
    <property type="entry name" value="FAD-binding_Monooxygenases"/>
</dbReference>
<accession>A0A4P6EBK5</accession>
<evidence type="ECO:0000256" key="8">
    <source>
        <dbReference type="SAM" id="MobiDB-lite"/>
    </source>
</evidence>
<evidence type="ECO:0000256" key="4">
    <source>
        <dbReference type="ARBA" id="ARBA00022827"/>
    </source>
</evidence>
<name>A0A4P6EBK5_9MICO</name>
<sequence length="567" mass="63028">MATTPAQRRHDQGKSEMTNDCTSTTPDYDAIVVGAGLSGIYAVHRLQQRGFTVRAFERGSGVGGTWFWNRYPGLQCDTETLSYSFTFSDELYRGWNWSRRFAPQSELMAYANYMTDALGVRDAIQLNTAVLGAHFDDDANLWRVDLDTGQSVTGRYFVAASGPLSTTNSPTIAGLDTFEGTVLHTAQWPFEPVDFTGKKVGVVGTGSSGAQLITALAGTVDKLVVFQRTPQYVTPAQQRPLGEEEVRERKDNLDDLRALMRSSSHGAPGTGTDRSAFDDTPEERDRVFQAAWEFGAQAFALATYNDLTSNEEANGFAADFVRRKIAEIVDDPETARKLMPTYLFGTKRPIKVDDYYETFNRPNVQLVALREEPFVSATTTGIRTTAADYDLDYLIFATGFDAMTGTLFEMDIRGRDGLTLRDKWENGVYVRTALGVAMHEFPNMFLVQGPQSTTIMNNYTLGIEINMDFIAGLLERARAEGNELIEATAQSEVEWAELCQTLAERTLLLKTESWWTGANIAGKPRPKLFQSYTGGLKQYRLALERAQADGYREFERTPVQTAVLADA</sequence>
<evidence type="ECO:0000256" key="7">
    <source>
        <dbReference type="ARBA" id="ARBA00023033"/>
    </source>
</evidence>
<feature type="region of interest" description="Disordered" evidence="8">
    <location>
        <begin position="1"/>
        <end position="22"/>
    </location>
</feature>
<reference evidence="9 10" key="1">
    <citation type="submission" date="2019-01" db="EMBL/GenBank/DDBJ databases">
        <title>Genome sequencing of strain DFW100M-13.</title>
        <authorList>
            <person name="Heo J."/>
            <person name="Kim S.-J."/>
            <person name="Kim J.-S."/>
            <person name="Hong S.-B."/>
            <person name="Kwon S.-W."/>
        </authorList>
    </citation>
    <scope>NUCLEOTIDE SEQUENCE [LARGE SCALE GENOMIC DNA]</scope>
    <source>
        <strain evidence="9 10">DFW100M-13</strain>
    </source>
</reference>
<dbReference type="OrthoDB" id="5168853at2"/>
<gene>
    <name evidence="9" type="ORF">ET475_05855</name>
</gene>
<evidence type="ECO:0000256" key="2">
    <source>
        <dbReference type="ARBA" id="ARBA00010139"/>
    </source>
</evidence>
<dbReference type="GO" id="GO:0016709">
    <property type="term" value="F:oxidoreductase activity, acting on paired donors, with incorporation or reduction of molecular oxygen, NAD(P)H as one donor, and incorporation of one atom of oxygen"/>
    <property type="evidence" value="ECO:0007669"/>
    <property type="project" value="UniProtKB-ARBA"/>
</dbReference>
<proteinExistence type="inferred from homology"/>
<dbReference type="PANTHER" id="PTHR43098">
    <property type="entry name" value="L-ORNITHINE N(5)-MONOOXYGENASE-RELATED"/>
    <property type="match status" value="1"/>
</dbReference>
<dbReference type="Gene3D" id="3.50.50.60">
    <property type="entry name" value="FAD/NAD(P)-binding domain"/>
    <property type="match status" value="2"/>
</dbReference>
<evidence type="ECO:0000313" key="10">
    <source>
        <dbReference type="Proteomes" id="UP000293995"/>
    </source>
</evidence>
<organism evidence="9 10">
    <name type="scientific">Microbacterium protaetiae</name>
    <dbReference type="NCBI Taxonomy" id="2509458"/>
    <lineage>
        <taxon>Bacteria</taxon>
        <taxon>Bacillati</taxon>
        <taxon>Actinomycetota</taxon>
        <taxon>Actinomycetes</taxon>
        <taxon>Micrococcales</taxon>
        <taxon>Microbacteriaceae</taxon>
        <taxon>Microbacterium</taxon>
    </lineage>
</organism>
<dbReference type="InterPro" id="IPR036188">
    <property type="entry name" value="FAD/NAD-bd_sf"/>
</dbReference>
<keyword evidence="10" id="KW-1185">Reference proteome</keyword>
<evidence type="ECO:0000256" key="5">
    <source>
        <dbReference type="ARBA" id="ARBA00022857"/>
    </source>
</evidence>
<protein>
    <submittedName>
        <fullName evidence="9">NAD(P)/FAD-dependent oxidoreductase</fullName>
    </submittedName>
</protein>
<dbReference type="PANTHER" id="PTHR43098:SF3">
    <property type="entry name" value="L-ORNITHINE N(5)-MONOOXYGENASE-RELATED"/>
    <property type="match status" value="1"/>
</dbReference>
<evidence type="ECO:0000313" key="9">
    <source>
        <dbReference type="EMBL" id="QAY59555.1"/>
    </source>
</evidence>
<comment type="cofactor">
    <cofactor evidence="1">
        <name>FAD</name>
        <dbReference type="ChEBI" id="CHEBI:57692"/>
    </cofactor>
</comment>
<dbReference type="AlphaFoldDB" id="A0A4P6EBK5"/>
<keyword evidence="5" id="KW-0521">NADP</keyword>
<evidence type="ECO:0000256" key="1">
    <source>
        <dbReference type="ARBA" id="ARBA00001974"/>
    </source>
</evidence>